<feature type="region of interest" description="Disordered" evidence="1">
    <location>
        <begin position="183"/>
        <end position="208"/>
    </location>
</feature>
<proteinExistence type="predicted"/>
<evidence type="ECO:0000313" key="2">
    <source>
        <dbReference type="EMBL" id="MED6207305.1"/>
    </source>
</evidence>
<feature type="compositionally biased region" description="Basic and acidic residues" evidence="1">
    <location>
        <begin position="183"/>
        <end position="194"/>
    </location>
</feature>
<gene>
    <name evidence="2" type="ORF">PIB30_034506</name>
</gene>
<reference evidence="2 3" key="1">
    <citation type="journal article" date="2023" name="Plants (Basel)">
        <title>Bridging the Gap: Combining Genomics and Transcriptomics Approaches to Understand Stylosanthes scabra, an Orphan Legume from the Brazilian Caatinga.</title>
        <authorList>
            <person name="Ferreira-Neto J.R.C."/>
            <person name="da Silva M.D."/>
            <person name="Binneck E."/>
            <person name="de Melo N.F."/>
            <person name="da Silva R.H."/>
            <person name="de Melo A.L.T.M."/>
            <person name="Pandolfi V."/>
            <person name="Bustamante F.O."/>
            <person name="Brasileiro-Vidal A.C."/>
            <person name="Benko-Iseppon A.M."/>
        </authorList>
    </citation>
    <scope>NUCLEOTIDE SEQUENCE [LARGE SCALE GENOMIC DNA]</scope>
    <source>
        <tissue evidence="2">Leaves</tissue>
    </source>
</reference>
<comment type="caution">
    <text evidence="2">The sequence shown here is derived from an EMBL/GenBank/DDBJ whole genome shotgun (WGS) entry which is preliminary data.</text>
</comment>
<evidence type="ECO:0000256" key="1">
    <source>
        <dbReference type="SAM" id="MobiDB-lite"/>
    </source>
</evidence>
<organism evidence="2 3">
    <name type="scientific">Stylosanthes scabra</name>
    <dbReference type="NCBI Taxonomy" id="79078"/>
    <lineage>
        <taxon>Eukaryota</taxon>
        <taxon>Viridiplantae</taxon>
        <taxon>Streptophyta</taxon>
        <taxon>Embryophyta</taxon>
        <taxon>Tracheophyta</taxon>
        <taxon>Spermatophyta</taxon>
        <taxon>Magnoliopsida</taxon>
        <taxon>eudicotyledons</taxon>
        <taxon>Gunneridae</taxon>
        <taxon>Pentapetalae</taxon>
        <taxon>rosids</taxon>
        <taxon>fabids</taxon>
        <taxon>Fabales</taxon>
        <taxon>Fabaceae</taxon>
        <taxon>Papilionoideae</taxon>
        <taxon>50 kb inversion clade</taxon>
        <taxon>dalbergioids sensu lato</taxon>
        <taxon>Dalbergieae</taxon>
        <taxon>Pterocarpus clade</taxon>
        <taxon>Stylosanthes</taxon>
    </lineage>
</organism>
<feature type="region of interest" description="Disordered" evidence="1">
    <location>
        <begin position="112"/>
        <end position="134"/>
    </location>
</feature>
<dbReference type="Proteomes" id="UP001341840">
    <property type="component" value="Unassembled WGS sequence"/>
</dbReference>
<accession>A0ABU6YD77</accession>
<sequence length="304" mass="33765">MDMGLDSDSGLGYGYADPMVLEAQLHGIEGLVEGWVKKGPCFHKHFYIGPLVMGENDSSESCPYPPGFGPCSSSTHFHQSSRFQDGPEVVNETQFHEIPICDEATTDRVQEAGRQYSDEGSTTPTPETDDGCSEETLYKINPDVHLSAFVEGLAGGVETEARATGSATVSTLAGADVCERRGSERSVSRHRDIEESGQGDVEESIEESSWNNKFPIEAGQSKKVWDKGGLFFYSSEEEELLDKLDDRKAEKRRLKKQRLLKRAPSIHDRSLASRIMRKNKRVSRIMDASDIIKGFFRSWATGFL</sequence>
<feature type="compositionally biased region" description="Acidic residues" evidence="1">
    <location>
        <begin position="195"/>
        <end position="206"/>
    </location>
</feature>
<evidence type="ECO:0000313" key="3">
    <source>
        <dbReference type="Proteomes" id="UP001341840"/>
    </source>
</evidence>
<protein>
    <submittedName>
        <fullName evidence="2">Uncharacterized protein</fullName>
    </submittedName>
</protein>
<name>A0ABU6YD77_9FABA</name>
<keyword evidence="3" id="KW-1185">Reference proteome</keyword>
<dbReference type="EMBL" id="JASCZI010241816">
    <property type="protein sequence ID" value="MED6207305.1"/>
    <property type="molecule type" value="Genomic_DNA"/>
</dbReference>